<dbReference type="InterPro" id="IPR050491">
    <property type="entry name" value="AmpC-like"/>
</dbReference>
<gene>
    <name evidence="8" type="ORF">F5544_39620</name>
</gene>
<evidence type="ECO:0000256" key="5">
    <source>
        <dbReference type="SAM" id="Phobius"/>
    </source>
</evidence>
<keyword evidence="4 5" id="KW-0472">Membrane</keyword>
<evidence type="ECO:0000259" key="6">
    <source>
        <dbReference type="Pfam" id="PF00144"/>
    </source>
</evidence>
<organism evidence="8 9">
    <name type="scientific">Nocardia arthritidis</name>
    <dbReference type="NCBI Taxonomy" id="228602"/>
    <lineage>
        <taxon>Bacteria</taxon>
        <taxon>Bacillati</taxon>
        <taxon>Actinomycetota</taxon>
        <taxon>Actinomycetes</taxon>
        <taxon>Mycobacteriales</taxon>
        <taxon>Nocardiaceae</taxon>
        <taxon>Nocardia</taxon>
    </lineage>
</organism>
<feature type="transmembrane region" description="Helical" evidence="5">
    <location>
        <begin position="177"/>
        <end position="195"/>
    </location>
</feature>
<evidence type="ECO:0000313" key="8">
    <source>
        <dbReference type="EMBL" id="QIS15742.1"/>
    </source>
</evidence>
<keyword evidence="2 5" id="KW-0812">Transmembrane</keyword>
<feature type="transmembrane region" description="Helical" evidence="5">
    <location>
        <begin position="47"/>
        <end position="64"/>
    </location>
</feature>
<dbReference type="GO" id="GO:0016787">
    <property type="term" value="F:hydrolase activity"/>
    <property type="evidence" value="ECO:0007669"/>
    <property type="project" value="UniProtKB-KW"/>
</dbReference>
<evidence type="ECO:0000256" key="4">
    <source>
        <dbReference type="ARBA" id="ARBA00023136"/>
    </source>
</evidence>
<dbReference type="PANTHER" id="PTHR46825">
    <property type="entry name" value="D-ALANYL-D-ALANINE-CARBOXYPEPTIDASE/ENDOPEPTIDASE AMPH"/>
    <property type="match status" value="1"/>
</dbReference>
<dbReference type="Proteomes" id="UP000503540">
    <property type="component" value="Chromosome"/>
</dbReference>
<dbReference type="InterPro" id="IPR007267">
    <property type="entry name" value="GtrA_DPMS_TM"/>
</dbReference>
<dbReference type="InterPro" id="IPR012338">
    <property type="entry name" value="Beta-lactam/transpept-like"/>
</dbReference>
<keyword evidence="3 5" id="KW-1133">Transmembrane helix</keyword>
<evidence type="ECO:0000256" key="3">
    <source>
        <dbReference type="ARBA" id="ARBA00022989"/>
    </source>
</evidence>
<accession>A0A6G9YRA5</accession>
<dbReference type="KEGG" id="nah:F5544_39620"/>
<dbReference type="SUPFAM" id="SSF56601">
    <property type="entry name" value="beta-lactamase/transpeptidase-like"/>
    <property type="match status" value="1"/>
</dbReference>
<dbReference type="GO" id="GO:0016020">
    <property type="term" value="C:membrane"/>
    <property type="evidence" value="ECO:0007669"/>
    <property type="project" value="UniProtKB-SubCell"/>
</dbReference>
<feature type="transmembrane region" description="Helical" evidence="5">
    <location>
        <begin position="76"/>
        <end position="102"/>
    </location>
</feature>
<dbReference type="AlphaFoldDB" id="A0A6G9YRA5"/>
<name>A0A6G9YRA5_9NOCA</name>
<reference evidence="8 9" key="1">
    <citation type="journal article" date="2019" name="ACS Chem. Biol.">
        <title>Identification and Mobilization of a Cryptic Antibiotic Biosynthesis Gene Locus from a Human-Pathogenic Nocardia Isolate.</title>
        <authorList>
            <person name="Herisse M."/>
            <person name="Ishida K."/>
            <person name="Porter J.L."/>
            <person name="Howden B."/>
            <person name="Hertweck C."/>
            <person name="Stinear T.P."/>
            <person name="Pidot S.J."/>
        </authorList>
    </citation>
    <scope>NUCLEOTIDE SEQUENCE [LARGE SCALE GENOMIC DNA]</scope>
    <source>
        <strain evidence="8 9">AUSMDU00012717</strain>
    </source>
</reference>
<dbReference type="Gene3D" id="3.40.710.10">
    <property type="entry name" value="DD-peptidase/beta-lactamase superfamily"/>
    <property type="match status" value="1"/>
</dbReference>
<keyword evidence="9" id="KW-1185">Reference proteome</keyword>
<evidence type="ECO:0000259" key="7">
    <source>
        <dbReference type="Pfam" id="PF04138"/>
    </source>
</evidence>
<evidence type="ECO:0000313" key="9">
    <source>
        <dbReference type="Proteomes" id="UP000503540"/>
    </source>
</evidence>
<dbReference type="RefSeq" id="WP_194252454.1">
    <property type="nucleotide sequence ID" value="NZ_CP046172.1"/>
</dbReference>
<protein>
    <submittedName>
        <fullName evidence="8">Serine hydrolase</fullName>
    </submittedName>
</protein>
<keyword evidence="8" id="KW-0378">Hydrolase</keyword>
<evidence type="ECO:0000256" key="2">
    <source>
        <dbReference type="ARBA" id="ARBA00022692"/>
    </source>
</evidence>
<evidence type="ECO:0000256" key="1">
    <source>
        <dbReference type="ARBA" id="ARBA00004141"/>
    </source>
</evidence>
<feature type="domain" description="Beta-lactamase-related" evidence="6">
    <location>
        <begin position="210"/>
        <end position="522"/>
    </location>
</feature>
<feature type="transmembrane region" description="Helical" evidence="5">
    <location>
        <begin position="114"/>
        <end position="133"/>
    </location>
</feature>
<dbReference type="Pfam" id="PF04138">
    <property type="entry name" value="GtrA_DPMS_TM"/>
    <property type="match status" value="1"/>
</dbReference>
<dbReference type="InterPro" id="IPR001466">
    <property type="entry name" value="Beta-lactam-related"/>
</dbReference>
<proteinExistence type="predicted"/>
<dbReference type="Pfam" id="PF00144">
    <property type="entry name" value="Beta-lactamase"/>
    <property type="match status" value="1"/>
</dbReference>
<dbReference type="PANTHER" id="PTHR46825:SF7">
    <property type="entry name" value="D-ALANYL-D-ALANINE CARBOXYPEPTIDASE"/>
    <property type="match status" value="1"/>
</dbReference>
<dbReference type="GO" id="GO:0000271">
    <property type="term" value="P:polysaccharide biosynthetic process"/>
    <property type="evidence" value="ECO:0007669"/>
    <property type="project" value="InterPro"/>
</dbReference>
<sequence length="564" mass="60145">MNSTALASGLLRRDRALAQLIRFALVGGVSNIAYVLLFMVMHGTGPLIANAAGSILSTVIANELHRRLTFQAAGRVGWFAAQCEGGGLALIGLLVSSAALAGLRCSAPDLGDRAQAGAVLAVMAAVGGMRFIALRGFVFGARQPRQHGDGPVSGRRAIVAAMINSPKKMPRIFQRTAVLAMSAALLTGAAGVAAADGPDTGQDRPELRKALQEVAEYSGITGVQLRVHDQRGEWVGSAGVRELGKAEKPPTDGKFRIGSTTKAFYSTVVLQLVGEGKIGLDSPAADYLPDFGLDRRITVRMLLQHTSGVFNFTGEYFPDGRYEPGIPWAGKDWVDNRFHTYPPEELARLGLAKPLKFAPGTDWSYSNTNYVLAKLMIEKVTGNSDRDEIQRRILQPLGLRDTVVPGDSPDIAEPHAHGYYKYEDAGQWKTIDVTRQNPSWISAAGDMISTTADLHTFFSSLVGGKLLPAALLTEMTKMHPTPLPTMSYGLGLEMWDVGCGSVLASDGGVQGYGTLVYSTPDGSKTLEASVTYVDADEKHAPVEAQQKAVQRLTSEVFCGGQAAG</sequence>
<feature type="domain" description="GtrA/DPMS transmembrane" evidence="7">
    <location>
        <begin position="22"/>
        <end position="139"/>
    </location>
</feature>
<feature type="transmembrane region" description="Helical" evidence="5">
    <location>
        <begin position="20"/>
        <end position="41"/>
    </location>
</feature>
<dbReference type="EMBL" id="CP046172">
    <property type="protein sequence ID" value="QIS15742.1"/>
    <property type="molecule type" value="Genomic_DNA"/>
</dbReference>
<comment type="subcellular location">
    <subcellularLocation>
        <location evidence="1">Membrane</location>
        <topology evidence="1">Multi-pass membrane protein</topology>
    </subcellularLocation>
</comment>